<accession>A0ABU3PD91</accession>
<reference evidence="2" key="1">
    <citation type="submission" date="2023-09" db="EMBL/GenBank/DDBJ databases">
        <title>Paucibacter sp. APW11 Genome sequencing and assembly.</title>
        <authorList>
            <person name="Kim I."/>
        </authorList>
    </citation>
    <scope>NUCLEOTIDE SEQUENCE</scope>
    <source>
        <strain evidence="2">APW11</strain>
    </source>
</reference>
<keyword evidence="1" id="KW-0732">Signal</keyword>
<keyword evidence="3" id="KW-1185">Reference proteome</keyword>
<keyword evidence="2" id="KW-0645">Protease</keyword>
<dbReference type="PIRSF" id="PIRSF029285">
    <property type="entry name" value="Aminopept"/>
    <property type="match status" value="1"/>
</dbReference>
<dbReference type="InterPro" id="IPR014553">
    <property type="entry name" value="Aminopept"/>
</dbReference>
<name>A0ABU3PD91_9BURK</name>
<dbReference type="GO" id="GO:0004177">
    <property type="term" value="F:aminopeptidase activity"/>
    <property type="evidence" value="ECO:0007669"/>
    <property type="project" value="UniProtKB-KW"/>
</dbReference>
<dbReference type="Pfam" id="PF10023">
    <property type="entry name" value="Aminopep"/>
    <property type="match status" value="1"/>
</dbReference>
<dbReference type="EMBL" id="JAVXZY010000006">
    <property type="protein sequence ID" value="MDT9000574.1"/>
    <property type="molecule type" value="Genomic_DNA"/>
</dbReference>
<protein>
    <submittedName>
        <fullName evidence="2">Aminopeptidase</fullName>
    </submittedName>
</protein>
<keyword evidence="2" id="KW-0031">Aminopeptidase</keyword>
<evidence type="ECO:0000313" key="2">
    <source>
        <dbReference type="EMBL" id="MDT9000574.1"/>
    </source>
</evidence>
<dbReference type="Proteomes" id="UP001246372">
    <property type="component" value="Unassembled WGS sequence"/>
</dbReference>
<organism evidence="2 3">
    <name type="scientific">Roseateles aquae</name>
    <dbReference type="NCBI Taxonomy" id="3077235"/>
    <lineage>
        <taxon>Bacteria</taxon>
        <taxon>Pseudomonadati</taxon>
        <taxon>Pseudomonadota</taxon>
        <taxon>Betaproteobacteria</taxon>
        <taxon>Burkholderiales</taxon>
        <taxon>Sphaerotilaceae</taxon>
        <taxon>Roseateles</taxon>
    </lineage>
</organism>
<feature type="chain" id="PRO_5045646851" evidence="1">
    <location>
        <begin position="18"/>
        <end position="352"/>
    </location>
</feature>
<comment type="caution">
    <text evidence="2">The sequence shown here is derived from an EMBL/GenBank/DDBJ whole genome shotgun (WGS) entry which is preliminary data.</text>
</comment>
<evidence type="ECO:0000256" key="1">
    <source>
        <dbReference type="SAM" id="SignalP"/>
    </source>
</evidence>
<proteinExistence type="predicted"/>
<keyword evidence="2" id="KW-0378">Hydrolase</keyword>
<dbReference type="RefSeq" id="WP_315651262.1">
    <property type="nucleotide sequence ID" value="NZ_JAVXZY010000006.1"/>
</dbReference>
<gene>
    <name evidence="2" type="ORF">RQP53_14970</name>
</gene>
<evidence type="ECO:0000313" key="3">
    <source>
        <dbReference type="Proteomes" id="UP001246372"/>
    </source>
</evidence>
<sequence length="352" mass="39609">MLALATAALLLSGCAQLGYLAQSASGHLALTRAARPVDEWLADPTLTPRLREQLLLSQRLREFASRELALPDNNSYRRYADLQREAAVWNVAATPELSLQLQSWCFPLMGCVGYRGYFDRQAAEAFAATLAAQGAEVQVYPVPAYSTLGWSAWLGGDPLLNTFIAYPEGELARMIFHELAHQVAYAADDTEFNESFATAVERLGVQRWFAASQGQGAAAAWQRYRQGDQRREQFLALTLRYRQQLDELYRSTQPDEAKRAAKQALMAQLQADYQQLKQGEWQSYAGYDRWFAQANNASLAMLGTYNGLTPQFERLFAARGQRWSEFYAEVQRLAKLEKSLRRQQLQAVAASP</sequence>
<feature type="signal peptide" evidence="1">
    <location>
        <begin position="1"/>
        <end position="17"/>
    </location>
</feature>